<name>A0AAN6ZHT5_9PEZI</name>
<keyword evidence="9" id="KW-1185">Reference proteome</keyword>
<dbReference type="PANTHER" id="PTHR19924:SF26">
    <property type="entry name" value="U3 SMALL NUCLEOLAR RNA-ASSOCIATED PROTEIN 15 HOMOLOG"/>
    <property type="match status" value="1"/>
</dbReference>
<dbReference type="InterPro" id="IPR036322">
    <property type="entry name" value="WD40_repeat_dom_sf"/>
</dbReference>
<comment type="caution">
    <text evidence="8">The sequence shown here is derived from an EMBL/GenBank/DDBJ whole genome shotgun (WGS) entry which is preliminary data.</text>
</comment>
<keyword evidence="4" id="KW-0677">Repeat</keyword>
<keyword evidence="5" id="KW-0539">Nucleus</keyword>
<dbReference type="PROSITE" id="PS00678">
    <property type="entry name" value="WD_REPEATS_1"/>
    <property type="match status" value="1"/>
</dbReference>
<dbReference type="InterPro" id="IPR020472">
    <property type="entry name" value="WD40_PAC1"/>
</dbReference>
<dbReference type="Pfam" id="PF00400">
    <property type="entry name" value="WD40"/>
    <property type="match status" value="3"/>
</dbReference>
<dbReference type="FunFam" id="2.130.10.10:FF:001577">
    <property type="entry name" value="WGS project CABT00000000 data, contig 2.26"/>
    <property type="match status" value="1"/>
</dbReference>
<dbReference type="PROSITE" id="PS50082">
    <property type="entry name" value="WD_REPEATS_2"/>
    <property type="match status" value="3"/>
</dbReference>
<evidence type="ECO:0000259" key="7">
    <source>
        <dbReference type="Pfam" id="PF09384"/>
    </source>
</evidence>
<evidence type="ECO:0000313" key="8">
    <source>
        <dbReference type="EMBL" id="KAK4138952.1"/>
    </source>
</evidence>
<dbReference type="GO" id="GO:0045943">
    <property type="term" value="P:positive regulation of transcription by RNA polymerase I"/>
    <property type="evidence" value="ECO:0007669"/>
    <property type="project" value="TreeGrafter"/>
</dbReference>
<evidence type="ECO:0000256" key="6">
    <source>
        <dbReference type="PROSITE-ProRule" id="PRU00221"/>
    </source>
</evidence>
<dbReference type="GO" id="GO:0006364">
    <property type="term" value="P:rRNA processing"/>
    <property type="evidence" value="ECO:0007669"/>
    <property type="project" value="UniProtKB-KW"/>
</dbReference>
<dbReference type="InterPro" id="IPR015943">
    <property type="entry name" value="WD40/YVTN_repeat-like_dom_sf"/>
</dbReference>
<keyword evidence="3 6" id="KW-0853">WD repeat</keyword>
<evidence type="ECO:0000256" key="1">
    <source>
        <dbReference type="ARBA" id="ARBA00004604"/>
    </source>
</evidence>
<evidence type="ECO:0000256" key="3">
    <source>
        <dbReference type="ARBA" id="ARBA00022574"/>
    </source>
</evidence>
<evidence type="ECO:0000313" key="9">
    <source>
        <dbReference type="Proteomes" id="UP001304895"/>
    </source>
</evidence>
<comment type="subcellular location">
    <subcellularLocation>
        <location evidence="1">Nucleus</location>
        <location evidence="1">Nucleolus</location>
    </subcellularLocation>
</comment>
<accession>A0AAN6ZHT5</accession>
<sequence>MAAEVLPLAQLKLPSGPSPVTAEQRYWRSFKNQKSHTSTASWPISHISFPATAGATVSNSLVAATRLNDLFAVTSGPRVEIYSIRKREPLKTIGRFDSEAHCGEIRADGRVLVAGEDSGRMQVFDVGGGTRAVILKTWHVHKQPVWVTKWSPTELTTLMSASDDKTVRLWDLPSNNPSRMFTGHSDYVRCGAFMPGGNSNLLVSGSYDETVRVWDARAPGAAVMTFKHADPVEDVLPLPSGTTLLAAAGSAISVLDLVAAKPIRLITNHQKTVTSLALASNGRRVVSGSLDGHVKVFETCDWNVVSGSKYPSPILSLSVVAAGAAREDRHLAVGMQSGVLSLRTRLSGAAAEKARDRAAVEAARDTGTDALDKLDAQKAKRKRAAVSNKTMDMLGESVDVVIATEATNSAGGRARRPKLKPWQRNFRHGRYAAALDEVVDMTAEQYQPVTALTLLVALRHRSALREALEGRDELTVLPLLKWVSKYISDPRYLGVCADVSFHLLDIYSEHVGGSAELAAQFQALLGKVSKEVEKAQMAIQTSGMVESLMFGGMQ</sequence>
<reference evidence="8" key="1">
    <citation type="journal article" date="2023" name="Mol. Phylogenet. Evol.">
        <title>Genome-scale phylogeny and comparative genomics of the fungal order Sordariales.</title>
        <authorList>
            <person name="Hensen N."/>
            <person name="Bonometti L."/>
            <person name="Westerberg I."/>
            <person name="Brannstrom I.O."/>
            <person name="Guillou S."/>
            <person name="Cros-Aarteil S."/>
            <person name="Calhoun S."/>
            <person name="Haridas S."/>
            <person name="Kuo A."/>
            <person name="Mondo S."/>
            <person name="Pangilinan J."/>
            <person name="Riley R."/>
            <person name="LaButti K."/>
            <person name="Andreopoulos B."/>
            <person name="Lipzen A."/>
            <person name="Chen C."/>
            <person name="Yan M."/>
            <person name="Daum C."/>
            <person name="Ng V."/>
            <person name="Clum A."/>
            <person name="Steindorff A."/>
            <person name="Ohm R.A."/>
            <person name="Martin F."/>
            <person name="Silar P."/>
            <person name="Natvig D.O."/>
            <person name="Lalanne C."/>
            <person name="Gautier V."/>
            <person name="Ament-Velasquez S.L."/>
            <person name="Kruys A."/>
            <person name="Hutchinson M.I."/>
            <person name="Powell A.J."/>
            <person name="Barry K."/>
            <person name="Miller A.N."/>
            <person name="Grigoriev I.V."/>
            <person name="Debuchy R."/>
            <person name="Gladieux P."/>
            <person name="Hiltunen Thoren M."/>
            <person name="Johannesson H."/>
        </authorList>
    </citation>
    <scope>NUCLEOTIDE SEQUENCE</scope>
    <source>
        <strain evidence="8">CBS 123565</strain>
    </source>
</reference>
<dbReference type="SUPFAM" id="SSF50978">
    <property type="entry name" value="WD40 repeat-like"/>
    <property type="match status" value="1"/>
</dbReference>
<dbReference type="EMBL" id="MU853401">
    <property type="protein sequence ID" value="KAK4138952.1"/>
    <property type="molecule type" value="Genomic_DNA"/>
</dbReference>
<dbReference type="PANTHER" id="PTHR19924">
    <property type="entry name" value="UTP15 U3 SMALL NUCLEOLAR RNA-ASSOCIATED PROTEIN 15 FAMILY MEMBER"/>
    <property type="match status" value="1"/>
</dbReference>
<dbReference type="PROSITE" id="PS50294">
    <property type="entry name" value="WD_REPEATS_REGION"/>
    <property type="match status" value="3"/>
</dbReference>
<dbReference type="AlphaFoldDB" id="A0AAN6ZHT5"/>
<reference evidence="8" key="2">
    <citation type="submission" date="2023-05" db="EMBL/GenBank/DDBJ databases">
        <authorList>
            <consortium name="Lawrence Berkeley National Laboratory"/>
            <person name="Steindorff A."/>
            <person name="Hensen N."/>
            <person name="Bonometti L."/>
            <person name="Westerberg I."/>
            <person name="Brannstrom I.O."/>
            <person name="Guillou S."/>
            <person name="Cros-Aarteil S."/>
            <person name="Calhoun S."/>
            <person name="Haridas S."/>
            <person name="Kuo A."/>
            <person name="Mondo S."/>
            <person name="Pangilinan J."/>
            <person name="Riley R."/>
            <person name="Labutti K."/>
            <person name="Andreopoulos B."/>
            <person name="Lipzen A."/>
            <person name="Chen C."/>
            <person name="Yanf M."/>
            <person name="Daum C."/>
            <person name="Ng V."/>
            <person name="Clum A."/>
            <person name="Ohm R."/>
            <person name="Martin F."/>
            <person name="Silar P."/>
            <person name="Natvig D."/>
            <person name="Lalanne C."/>
            <person name="Gautier V."/>
            <person name="Ament-Velasquez S.L."/>
            <person name="Kruys A."/>
            <person name="Hutchinson M.I."/>
            <person name="Powell A.J."/>
            <person name="Barry K."/>
            <person name="Miller A.N."/>
            <person name="Grigoriev I.V."/>
            <person name="Debuchy R."/>
            <person name="Gladieux P."/>
            <person name="Thoren M.H."/>
            <person name="Johannesson H."/>
        </authorList>
    </citation>
    <scope>NUCLEOTIDE SEQUENCE</scope>
    <source>
        <strain evidence="8">CBS 123565</strain>
    </source>
</reference>
<dbReference type="PRINTS" id="PR00320">
    <property type="entry name" value="GPROTEINBRPT"/>
</dbReference>
<dbReference type="InterPro" id="IPR001680">
    <property type="entry name" value="WD40_rpt"/>
</dbReference>
<keyword evidence="2" id="KW-0698">rRNA processing</keyword>
<evidence type="ECO:0000256" key="4">
    <source>
        <dbReference type="ARBA" id="ARBA00022737"/>
    </source>
</evidence>
<dbReference type="SMART" id="SM00320">
    <property type="entry name" value="WD40"/>
    <property type="match status" value="5"/>
</dbReference>
<dbReference type="InterPro" id="IPR018983">
    <property type="entry name" value="U3_snoRNA-assocProt_15_C"/>
</dbReference>
<proteinExistence type="predicted"/>
<gene>
    <name evidence="8" type="ORF">BT67DRAFT_28837</name>
</gene>
<dbReference type="Gene3D" id="2.130.10.10">
    <property type="entry name" value="YVTN repeat-like/Quinoprotein amine dehydrogenase"/>
    <property type="match status" value="2"/>
</dbReference>
<evidence type="ECO:0000256" key="2">
    <source>
        <dbReference type="ARBA" id="ARBA00022552"/>
    </source>
</evidence>
<feature type="repeat" description="WD" evidence="6">
    <location>
        <begin position="181"/>
        <end position="215"/>
    </location>
</feature>
<protein>
    <submittedName>
        <fullName evidence="8">WD40 repeat-like protein</fullName>
    </submittedName>
</protein>
<dbReference type="GO" id="GO:0005730">
    <property type="term" value="C:nucleolus"/>
    <property type="evidence" value="ECO:0007669"/>
    <property type="project" value="UniProtKB-SubCell"/>
</dbReference>
<organism evidence="8 9">
    <name type="scientific">Trichocladium antarcticum</name>
    <dbReference type="NCBI Taxonomy" id="1450529"/>
    <lineage>
        <taxon>Eukaryota</taxon>
        <taxon>Fungi</taxon>
        <taxon>Dikarya</taxon>
        <taxon>Ascomycota</taxon>
        <taxon>Pezizomycotina</taxon>
        <taxon>Sordariomycetes</taxon>
        <taxon>Sordariomycetidae</taxon>
        <taxon>Sordariales</taxon>
        <taxon>Chaetomiaceae</taxon>
        <taxon>Trichocladium</taxon>
    </lineage>
</organism>
<feature type="domain" description="U3 small nucleolar RNA-associated protein 15 C-terminal" evidence="7">
    <location>
        <begin position="395"/>
        <end position="548"/>
    </location>
</feature>
<dbReference type="Proteomes" id="UP001304895">
    <property type="component" value="Unassembled WGS sequence"/>
</dbReference>
<dbReference type="InterPro" id="IPR019775">
    <property type="entry name" value="WD40_repeat_CS"/>
</dbReference>
<dbReference type="Pfam" id="PF09384">
    <property type="entry name" value="UTP15_C"/>
    <property type="match status" value="1"/>
</dbReference>
<feature type="repeat" description="WD" evidence="6">
    <location>
        <begin position="138"/>
        <end position="180"/>
    </location>
</feature>
<feature type="repeat" description="WD" evidence="6">
    <location>
        <begin position="266"/>
        <end position="298"/>
    </location>
</feature>
<evidence type="ECO:0000256" key="5">
    <source>
        <dbReference type="ARBA" id="ARBA00023242"/>
    </source>
</evidence>